<accession>A0AAW2RS54</accession>
<comment type="caution">
    <text evidence="2">The sequence shown here is derived from an EMBL/GenBank/DDBJ whole genome shotgun (WGS) entry which is preliminary data.</text>
</comment>
<proteinExistence type="predicted"/>
<protein>
    <submittedName>
        <fullName evidence="2">Retrovirus-related Pol polyprotein from transposon RE1</fullName>
    </submittedName>
</protein>
<reference evidence="2" key="2">
    <citation type="journal article" date="2024" name="Plant">
        <title>Genomic evolution and insights into agronomic trait innovations of Sesamum species.</title>
        <authorList>
            <person name="Miao H."/>
            <person name="Wang L."/>
            <person name="Qu L."/>
            <person name="Liu H."/>
            <person name="Sun Y."/>
            <person name="Le M."/>
            <person name="Wang Q."/>
            <person name="Wei S."/>
            <person name="Zheng Y."/>
            <person name="Lin W."/>
            <person name="Duan Y."/>
            <person name="Cao H."/>
            <person name="Xiong S."/>
            <person name="Wang X."/>
            <person name="Wei L."/>
            <person name="Li C."/>
            <person name="Ma Q."/>
            <person name="Ju M."/>
            <person name="Zhao R."/>
            <person name="Li G."/>
            <person name="Mu C."/>
            <person name="Tian Q."/>
            <person name="Mei H."/>
            <person name="Zhang T."/>
            <person name="Gao T."/>
            <person name="Zhang H."/>
        </authorList>
    </citation>
    <scope>NUCLEOTIDE SEQUENCE</scope>
    <source>
        <strain evidence="2">KEN8</strain>
    </source>
</reference>
<dbReference type="AlphaFoldDB" id="A0AAW2RS54"/>
<reference evidence="2" key="1">
    <citation type="submission" date="2020-06" db="EMBL/GenBank/DDBJ databases">
        <authorList>
            <person name="Li T."/>
            <person name="Hu X."/>
            <person name="Zhang T."/>
            <person name="Song X."/>
            <person name="Zhang H."/>
            <person name="Dai N."/>
            <person name="Sheng W."/>
            <person name="Hou X."/>
            <person name="Wei L."/>
        </authorList>
    </citation>
    <scope>NUCLEOTIDE SEQUENCE</scope>
    <source>
        <strain evidence="2">KEN8</strain>
        <tissue evidence="2">Leaf</tissue>
    </source>
</reference>
<gene>
    <name evidence="2" type="ORF">Scaly_0575700</name>
</gene>
<dbReference type="EMBL" id="JACGWM010000003">
    <property type="protein sequence ID" value="KAL0382884.1"/>
    <property type="molecule type" value="Genomic_DNA"/>
</dbReference>
<sequence>MSSDLRLLTNIQALKNSFFVRLPDGSKQLITYKGDVELLDRDKLYGVLYVSSFKHNLISEPKNFHEVQNQEEWKNAINFEIEALGKNGTWELVKAPVNKKAIGCCVYKLKLKSDGSIERYKARLVAKGYNQVEGEDYTDCFAPVAKAVIVRILLAVAVSKGWPIHHLDIGQGVWTLAAKDQVADIFAKPLSGPAFTSMKSKLNLVSWFPSSSCGERCQD</sequence>
<name>A0AAW2RS54_9LAMI</name>
<feature type="domain" description="Reverse transcriptase Ty1/copia-type" evidence="1">
    <location>
        <begin position="87"/>
        <end position="172"/>
    </location>
</feature>
<dbReference type="Pfam" id="PF07727">
    <property type="entry name" value="RVT_2"/>
    <property type="match status" value="1"/>
</dbReference>
<organism evidence="2">
    <name type="scientific">Sesamum calycinum</name>
    <dbReference type="NCBI Taxonomy" id="2727403"/>
    <lineage>
        <taxon>Eukaryota</taxon>
        <taxon>Viridiplantae</taxon>
        <taxon>Streptophyta</taxon>
        <taxon>Embryophyta</taxon>
        <taxon>Tracheophyta</taxon>
        <taxon>Spermatophyta</taxon>
        <taxon>Magnoliopsida</taxon>
        <taxon>eudicotyledons</taxon>
        <taxon>Gunneridae</taxon>
        <taxon>Pentapetalae</taxon>
        <taxon>asterids</taxon>
        <taxon>lamiids</taxon>
        <taxon>Lamiales</taxon>
        <taxon>Pedaliaceae</taxon>
        <taxon>Sesamum</taxon>
    </lineage>
</organism>
<dbReference type="InterPro" id="IPR013103">
    <property type="entry name" value="RVT_2"/>
</dbReference>
<evidence type="ECO:0000313" key="2">
    <source>
        <dbReference type="EMBL" id="KAL0382884.1"/>
    </source>
</evidence>
<evidence type="ECO:0000259" key="1">
    <source>
        <dbReference type="Pfam" id="PF07727"/>
    </source>
</evidence>